<dbReference type="OrthoDB" id="69809at2759"/>
<dbReference type="GO" id="GO:0005813">
    <property type="term" value="C:centrosome"/>
    <property type="evidence" value="ECO:0007669"/>
    <property type="project" value="TreeGrafter"/>
</dbReference>
<protein>
    <recommendedName>
        <fullName evidence="2">Microtubule-associated protein 10 C-terminal domain-containing protein</fullName>
    </recommendedName>
</protein>
<dbReference type="GO" id="GO:0008017">
    <property type="term" value="F:microtubule binding"/>
    <property type="evidence" value="ECO:0007669"/>
    <property type="project" value="InterPro"/>
</dbReference>
<sequence length="618" mass="67382">MLLALPAGLAPEPPRLLGSCSISLAPSAAEVLQPPGVPVRWGRRGRFPLCDAAGRTVGELMLGFRLSSLEAGEESGPDAPHRAFTAPEDEEQEEETEDEEEEQGDEDGNVICPPVLYYSREPAEPRLPPAAVGHRERVVVQSPQDQSTVQSPPRPSAGPSLLHPSSPQQLHSTLGQLPLLSALLAELSVLTGSLTPAAVHPHLAWLYQAGGDRGRGPQPSSHSPALKTAEVPARSSENTGATSSQCKQGQQQNTLPGPSQAGKRSKKATPHAETESERNCKTKEKIPPRKKLLYGLTNTLRLRLQQTNPDKLILLERREQYRKKQVEMLKVRSPLSKGKLLKNAGEQHVVSHRQCSKGDSSKQRGQVDETVETSLKNSALKEYFSSTDVCPDLQKQAAESLLRNNEFASKEHPCKSTAASLLEKSILQSALKEKDLKVHLPAALTSDPNAKGSNDNDEAIHLIHHNIMEHDSPSVASDQKRSPSRTTEKNSEFIYSDDFVASPDNIVYSEDFTSVECTDRDLEALDSSPEPLWLESPNRSCSDTELESSKSRVSKASGRAESMSDLLPVHSSSSPVSSLKRNRGLKNSKGTGQLMSSQKSIVIVLYCFLEDEFECLVL</sequence>
<dbReference type="InterPro" id="IPR039302">
    <property type="entry name" value="MAP10"/>
</dbReference>
<feature type="region of interest" description="Disordered" evidence="1">
    <location>
        <begin position="139"/>
        <end position="169"/>
    </location>
</feature>
<feature type="region of interest" description="Disordered" evidence="1">
    <location>
        <begin position="70"/>
        <end position="113"/>
    </location>
</feature>
<feature type="compositionally biased region" description="Polar residues" evidence="1">
    <location>
        <begin position="141"/>
        <end position="151"/>
    </location>
</feature>
<accession>A0A226MND5</accession>
<evidence type="ECO:0000259" key="2">
    <source>
        <dbReference type="Pfam" id="PF14925"/>
    </source>
</evidence>
<dbReference type="GO" id="GO:1990023">
    <property type="term" value="C:mitotic spindle midzone"/>
    <property type="evidence" value="ECO:0007669"/>
    <property type="project" value="TreeGrafter"/>
</dbReference>
<dbReference type="GO" id="GO:0051256">
    <property type="term" value="P:mitotic spindle midzone assembly"/>
    <property type="evidence" value="ECO:0007669"/>
    <property type="project" value="TreeGrafter"/>
</dbReference>
<feature type="compositionally biased region" description="Acidic residues" evidence="1">
    <location>
        <begin position="87"/>
        <end position="108"/>
    </location>
</feature>
<dbReference type="Pfam" id="PF14925">
    <property type="entry name" value="HPHLAWLY"/>
    <property type="match status" value="1"/>
</dbReference>
<evidence type="ECO:0000313" key="3">
    <source>
        <dbReference type="EMBL" id="OXB56813.1"/>
    </source>
</evidence>
<name>A0A226MND5_CALSU</name>
<organism evidence="3 4">
    <name type="scientific">Callipepla squamata</name>
    <name type="common">Scaled quail</name>
    <dbReference type="NCBI Taxonomy" id="9009"/>
    <lineage>
        <taxon>Eukaryota</taxon>
        <taxon>Metazoa</taxon>
        <taxon>Chordata</taxon>
        <taxon>Craniata</taxon>
        <taxon>Vertebrata</taxon>
        <taxon>Euteleostomi</taxon>
        <taxon>Archelosauria</taxon>
        <taxon>Archosauria</taxon>
        <taxon>Dinosauria</taxon>
        <taxon>Saurischia</taxon>
        <taxon>Theropoda</taxon>
        <taxon>Coelurosauria</taxon>
        <taxon>Aves</taxon>
        <taxon>Neognathae</taxon>
        <taxon>Galloanserae</taxon>
        <taxon>Galliformes</taxon>
        <taxon>Odontophoridae</taxon>
        <taxon>Callipepla</taxon>
    </lineage>
</organism>
<dbReference type="PANTHER" id="PTHR21831:SF2">
    <property type="entry name" value="MICROTUBULE-ASSOCIATED PROTEIN 10"/>
    <property type="match status" value="1"/>
</dbReference>
<reference evidence="3 4" key="1">
    <citation type="submission" date="2016-07" db="EMBL/GenBank/DDBJ databases">
        <title>Disparate Historic Effective Population Sizes Predicted by Modern Levels of Genome Diversity for the Scaled Quail (Callipepla squamata) and the Northern Bobwhite (Colinus virginianus): Inferences from First and Second Generation Draft Genome Assemblies for Sympatric New World Quail.</title>
        <authorList>
            <person name="Oldeschulte D.L."/>
            <person name="Halley Y.A."/>
            <person name="Bhattarai E.K."/>
            <person name="Brashear W.A."/>
            <person name="Hill J."/>
            <person name="Metz R.P."/>
            <person name="Johnson C.D."/>
            <person name="Rollins D."/>
            <person name="Peterson M.J."/>
            <person name="Bickhart D.M."/>
            <person name="Decker J.E."/>
            <person name="Seabury C.M."/>
        </authorList>
    </citation>
    <scope>NUCLEOTIDE SEQUENCE [LARGE SCALE GENOMIC DNA]</scope>
    <source>
        <strain evidence="3 4">Texas</strain>
        <tissue evidence="3">Leg muscle</tissue>
    </source>
</reference>
<dbReference type="EMBL" id="MCFN01000609">
    <property type="protein sequence ID" value="OXB56813.1"/>
    <property type="molecule type" value="Genomic_DNA"/>
</dbReference>
<comment type="caution">
    <text evidence="3">The sequence shown here is derived from an EMBL/GenBank/DDBJ whole genome shotgun (WGS) entry which is preliminary data.</text>
</comment>
<gene>
    <name evidence="3" type="ORF">ASZ78_009243</name>
</gene>
<dbReference type="GO" id="GO:0031122">
    <property type="term" value="P:cytoplasmic microtubule organization"/>
    <property type="evidence" value="ECO:0007669"/>
    <property type="project" value="TreeGrafter"/>
</dbReference>
<feature type="compositionally biased region" description="Low complexity" evidence="1">
    <location>
        <begin position="563"/>
        <end position="579"/>
    </location>
</feature>
<dbReference type="GO" id="GO:0030496">
    <property type="term" value="C:midbody"/>
    <property type="evidence" value="ECO:0007669"/>
    <property type="project" value="TreeGrafter"/>
</dbReference>
<proteinExistence type="predicted"/>
<keyword evidence="4" id="KW-1185">Reference proteome</keyword>
<dbReference type="GO" id="GO:0005881">
    <property type="term" value="C:cytoplasmic microtubule"/>
    <property type="evidence" value="ECO:0007669"/>
    <property type="project" value="TreeGrafter"/>
</dbReference>
<evidence type="ECO:0000256" key="1">
    <source>
        <dbReference type="SAM" id="MobiDB-lite"/>
    </source>
</evidence>
<feature type="compositionally biased region" description="Basic and acidic residues" evidence="1">
    <location>
        <begin position="270"/>
        <end position="287"/>
    </location>
</feature>
<evidence type="ECO:0000313" key="4">
    <source>
        <dbReference type="Proteomes" id="UP000198323"/>
    </source>
</evidence>
<dbReference type="PANTHER" id="PTHR21831">
    <property type="entry name" value="MICROTUBULE-ASSOCIATED PROTEIN 10"/>
    <property type="match status" value="1"/>
</dbReference>
<feature type="compositionally biased region" description="Polar residues" evidence="1">
    <location>
        <begin position="235"/>
        <end position="257"/>
    </location>
</feature>
<feature type="region of interest" description="Disordered" evidence="1">
    <location>
        <begin position="526"/>
        <end position="591"/>
    </location>
</feature>
<feature type="region of interest" description="Disordered" evidence="1">
    <location>
        <begin position="467"/>
        <end position="490"/>
    </location>
</feature>
<feature type="region of interest" description="Disordered" evidence="1">
    <location>
        <begin position="344"/>
        <end position="369"/>
    </location>
</feature>
<feature type="domain" description="Microtubule-associated protein 10 C-terminal" evidence="2">
    <location>
        <begin position="162"/>
        <end position="587"/>
    </location>
</feature>
<dbReference type="GO" id="GO:0097431">
    <property type="term" value="C:mitotic spindle pole"/>
    <property type="evidence" value="ECO:0007669"/>
    <property type="project" value="TreeGrafter"/>
</dbReference>
<dbReference type="InterPro" id="IPR026679">
    <property type="entry name" value="MAP10_C-term"/>
</dbReference>
<dbReference type="Proteomes" id="UP000198323">
    <property type="component" value="Unassembled WGS sequence"/>
</dbReference>
<feature type="region of interest" description="Disordered" evidence="1">
    <location>
        <begin position="210"/>
        <end position="288"/>
    </location>
</feature>
<dbReference type="GO" id="GO:0032467">
    <property type="term" value="P:positive regulation of cytokinesis"/>
    <property type="evidence" value="ECO:0007669"/>
    <property type="project" value="TreeGrafter"/>
</dbReference>
<dbReference type="AlphaFoldDB" id="A0A226MND5"/>